<reference evidence="1 2" key="1">
    <citation type="submission" date="2015-01" db="EMBL/GenBank/DDBJ databases">
        <title>Genome sequencing of Jeotgalibacillus soli.</title>
        <authorList>
            <person name="Goh K.M."/>
            <person name="Chan K.-G."/>
            <person name="Yaakop A.S."/>
            <person name="Ee R."/>
            <person name="Gan H.M."/>
            <person name="Chan C.S."/>
        </authorList>
    </citation>
    <scope>NUCLEOTIDE SEQUENCE [LARGE SCALE GENOMIC DNA]</scope>
    <source>
        <strain evidence="1 2">P9</strain>
    </source>
</reference>
<dbReference type="AlphaFoldDB" id="A0A0C2VMV1"/>
<dbReference type="STRING" id="889306.KP78_21200"/>
<evidence type="ECO:0000313" key="2">
    <source>
        <dbReference type="Proteomes" id="UP000031938"/>
    </source>
</evidence>
<name>A0A0C2VMV1_9BACL</name>
<evidence type="ECO:0000313" key="1">
    <source>
        <dbReference type="EMBL" id="KIL45771.1"/>
    </source>
</evidence>
<dbReference type="RefSeq" id="WP_041088518.1">
    <property type="nucleotide sequence ID" value="NZ_JXRP01000017.1"/>
</dbReference>
<dbReference type="OrthoDB" id="2452454at2"/>
<proteinExistence type="predicted"/>
<dbReference type="Proteomes" id="UP000031938">
    <property type="component" value="Unassembled WGS sequence"/>
</dbReference>
<keyword evidence="2" id="KW-1185">Reference proteome</keyword>
<dbReference type="PATRIC" id="fig|889306.3.peg.2135"/>
<protein>
    <submittedName>
        <fullName evidence="1">Uncharacterized protein</fullName>
    </submittedName>
</protein>
<organism evidence="1 2">
    <name type="scientific">Jeotgalibacillus soli</name>
    <dbReference type="NCBI Taxonomy" id="889306"/>
    <lineage>
        <taxon>Bacteria</taxon>
        <taxon>Bacillati</taxon>
        <taxon>Bacillota</taxon>
        <taxon>Bacilli</taxon>
        <taxon>Bacillales</taxon>
        <taxon>Caryophanaceae</taxon>
        <taxon>Jeotgalibacillus</taxon>
    </lineage>
</organism>
<dbReference type="EMBL" id="JXRP01000017">
    <property type="protein sequence ID" value="KIL45771.1"/>
    <property type="molecule type" value="Genomic_DNA"/>
</dbReference>
<sequence>MKKHNELKSILQEPKYYLDYKQKDLERRLDEIALSPETEKQIRNEHTKEVAKSKALSLLGTFGEVITTFLEWNDGVNKDITEAKKSLLLAHYMDKVDDHRLSIDKLKEFLVNPQGNTLFNKILRILDDSPPDGDLIEHLSSALKFIINNESFSKLFDIHKFSLSQIERLSPQALSVLSDYKNFPIFKKFEMVQEGNKVKEEYHHELAKAYCHTKGIKEELIINRVGYSFFELKRAGFIDAKRLNGDGAVEVFLTTPGKEITQYLTIKERH</sequence>
<accession>A0A0C2VMV1</accession>
<gene>
    <name evidence="1" type="ORF">KP78_21200</name>
</gene>
<comment type="caution">
    <text evidence="1">The sequence shown here is derived from an EMBL/GenBank/DDBJ whole genome shotgun (WGS) entry which is preliminary data.</text>
</comment>